<sequence>MILNCAILKVLRSILSSTLKAHGITTQTHIKTDNSCTHIREKPSLFSNQARLRTTSLHNLFDFTIAYISNSFPSMRIGYILYNKTKER</sequence>
<evidence type="ECO:0000313" key="2">
    <source>
        <dbReference type="Proteomes" id="UP000231279"/>
    </source>
</evidence>
<keyword evidence="2" id="KW-1185">Reference proteome</keyword>
<gene>
    <name evidence="1" type="ORF">CDL12_23443</name>
</gene>
<evidence type="ECO:0000313" key="1">
    <source>
        <dbReference type="EMBL" id="PIN04025.1"/>
    </source>
</evidence>
<accession>A0A2G9GFR1</accession>
<proteinExistence type="predicted"/>
<dbReference type="AlphaFoldDB" id="A0A2G9GFR1"/>
<name>A0A2G9GFR1_9LAMI</name>
<dbReference type="EMBL" id="NKXS01005300">
    <property type="protein sequence ID" value="PIN04025.1"/>
    <property type="molecule type" value="Genomic_DNA"/>
</dbReference>
<comment type="caution">
    <text evidence="1">The sequence shown here is derived from an EMBL/GenBank/DDBJ whole genome shotgun (WGS) entry which is preliminary data.</text>
</comment>
<dbReference type="Proteomes" id="UP000231279">
    <property type="component" value="Unassembled WGS sequence"/>
</dbReference>
<organism evidence="1 2">
    <name type="scientific">Handroanthus impetiginosus</name>
    <dbReference type="NCBI Taxonomy" id="429701"/>
    <lineage>
        <taxon>Eukaryota</taxon>
        <taxon>Viridiplantae</taxon>
        <taxon>Streptophyta</taxon>
        <taxon>Embryophyta</taxon>
        <taxon>Tracheophyta</taxon>
        <taxon>Spermatophyta</taxon>
        <taxon>Magnoliopsida</taxon>
        <taxon>eudicotyledons</taxon>
        <taxon>Gunneridae</taxon>
        <taxon>Pentapetalae</taxon>
        <taxon>asterids</taxon>
        <taxon>lamiids</taxon>
        <taxon>Lamiales</taxon>
        <taxon>Bignoniaceae</taxon>
        <taxon>Crescentiina</taxon>
        <taxon>Tabebuia alliance</taxon>
        <taxon>Handroanthus</taxon>
    </lineage>
</organism>
<reference evidence="2" key="1">
    <citation type="journal article" date="2018" name="Gigascience">
        <title>Genome assembly of the Pink Ipe (Handroanthus impetiginosus, Bignoniaceae), a highly valued, ecologically keystone Neotropical timber forest tree.</title>
        <authorList>
            <person name="Silva-Junior O.B."/>
            <person name="Grattapaglia D."/>
            <person name="Novaes E."/>
            <person name="Collevatti R.G."/>
        </authorList>
    </citation>
    <scope>NUCLEOTIDE SEQUENCE [LARGE SCALE GENOMIC DNA]</scope>
    <source>
        <strain evidence="2">cv. UFG-1</strain>
    </source>
</reference>
<protein>
    <submittedName>
        <fullName evidence="1">Uncharacterized protein</fullName>
    </submittedName>
</protein>